<evidence type="ECO:0000313" key="2">
    <source>
        <dbReference type="Proteomes" id="UP000481852"/>
    </source>
</evidence>
<keyword evidence="2" id="KW-1185">Reference proteome</keyword>
<dbReference type="AlphaFoldDB" id="A0A6L5X338"/>
<gene>
    <name evidence="1" type="ORF">FYJ35_01640</name>
</gene>
<name>A0A6L5X338_9FIRM</name>
<protein>
    <submittedName>
        <fullName evidence="1">Uncharacterized protein</fullName>
    </submittedName>
</protein>
<dbReference type="EMBL" id="VULZ01000001">
    <property type="protein sequence ID" value="MSS13758.1"/>
    <property type="molecule type" value="Genomic_DNA"/>
</dbReference>
<accession>A0A6L5X338</accession>
<proteinExistence type="predicted"/>
<reference evidence="1 2" key="1">
    <citation type="submission" date="2019-08" db="EMBL/GenBank/DDBJ databases">
        <title>In-depth cultivation of the pig gut microbiome towards novel bacterial diversity and tailored functional studies.</title>
        <authorList>
            <person name="Wylensek D."/>
            <person name="Hitch T.C.A."/>
            <person name="Clavel T."/>
        </authorList>
    </citation>
    <scope>NUCLEOTIDE SEQUENCE [LARGE SCALE GENOMIC DNA]</scope>
    <source>
        <strain evidence="1 2">Oil+RF-744-WCA-WT-11</strain>
    </source>
</reference>
<evidence type="ECO:0000313" key="1">
    <source>
        <dbReference type="EMBL" id="MSS13758.1"/>
    </source>
</evidence>
<dbReference type="RefSeq" id="WP_154522182.1">
    <property type="nucleotide sequence ID" value="NZ_JAXEDB010000147.1"/>
</dbReference>
<dbReference type="Proteomes" id="UP000481852">
    <property type="component" value="Unassembled WGS sequence"/>
</dbReference>
<organism evidence="1 2">
    <name type="scientific">Porcincola intestinalis</name>
    <dbReference type="NCBI Taxonomy" id="2606632"/>
    <lineage>
        <taxon>Bacteria</taxon>
        <taxon>Bacillati</taxon>
        <taxon>Bacillota</taxon>
        <taxon>Clostridia</taxon>
        <taxon>Lachnospirales</taxon>
        <taxon>Lachnospiraceae</taxon>
        <taxon>Porcincola</taxon>
    </lineage>
</organism>
<sequence length="74" mass="8421">MALNPRSLLKAKERLHIFREQHPKIVSFGKTLNEHAIQPGTIFEITATTPEGKSYTASMRLTPEDVESLRLFVK</sequence>
<comment type="caution">
    <text evidence="1">The sequence shown here is derived from an EMBL/GenBank/DDBJ whole genome shotgun (WGS) entry which is preliminary data.</text>
</comment>